<evidence type="ECO:0000256" key="3">
    <source>
        <dbReference type="ARBA" id="ARBA00022692"/>
    </source>
</evidence>
<dbReference type="EMBL" id="CAJOBF010000088">
    <property type="protein sequence ID" value="CAF3743392.1"/>
    <property type="molecule type" value="Genomic_DNA"/>
</dbReference>
<comment type="subcellular location">
    <subcellularLocation>
        <location evidence="1">Membrane</location>
    </subcellularLocation>
</comment>
<evidence type="ECO:0000256" key="5">
    <source>
        <dbReference type="ARBA" id="ARBA00023136"/>
    </source>
</evidence>
<comment type="similarity">
    <text evidence="2">Belongs to the CD225/Dispanin family.</text>
</comment>
<comment type="caution">
    <text evidence="10">The sequence shown here is derived from an EMBL/GenBank/DDBJ whole genome shotgun (WGS) entry which is preliminary data.</text>
</comment>
<dbReference type="GO" id="GO:0016020">
    <property type="term" value="C:membrane"/>
    <property type="evidence" value="ECO:0007669"/>
    <property type="project" value="UniProtKB-SubCell"/>
</dbReference>
<organism evidence="10 14">
    <name type="scientific">Rotaria magnacalcarata</name>
    <dbReference type="NCBI Taxonomy" id="392030"/>
    <lineage>
        <taxon>Eukaryota</taxon>
        <taxon>Metazoa</taxon>
        <taxon>Spiralia</taxon>
        <taxon>Gnathifera</taxon>
        <taxon>Rotifera</taxon>
        <taxon>Eurotatoria</taxon>
        <taxon>Bdelloidea</taxon>
        <taxon>Philodinida</taxon>
        <taxon>Philodinidae</taxon>
        <taxon>Rotaria</taxon>
    </lineage>
</organism>
<keyword evidence="3 6" id="KW-0812">Transmembrane</keyword>
<evidence type="ECO:0000313" key="13">
    <source>
        <dbReference type="Proteomes" id="UP000663866"/>
    </source>
</evidence>
<evidence type="ECO:0000313" key="10">
    <source>
        <dbReference type="EMBL" id="CAF2098875.1"/>
    </source>
</evidence>
<sequence length="126" mass="14175">MENSEEAMNPKARAYTIPQPQPRINLFPYHNQVIVAPEKIREYLRWSIVNTVLGFLLFGMIAIVLSLLVRRRAREGDFTKAKKLSTITLLWNILVSLVGTAIWVYIIYSIVASAIGTSRAVKKGSG</sequence>
<dbReference type="EMBL" id="CAJNRG010007884">
    <property type="protein sequence ID" value="CAF2098875.1"/>
    <property type="molecule type" value="Genomic_DNA"/>
</dbReference>
<dbReference type="Proteomes" id="UP000663834">
    <property type="component" value="Unassembled WGS sequence"/>
</dbReference>
<evidence type="ECO:0000313" key="9">
    <source>
        <dbReference type="EMBL" id="CAF2080353.1"/>
    </source>
</evidence>
<evidence type="ECO:0008006" key="15">
    <source>
        <dbReference type="Google" id="ProtNLM"/>
    </source>
</evidence>
<accession>A0A816TBF6</accession>
<dbReference type="Pfam" id="PF04505">
    <property type="entry name" value="CD225"/>
    <property type="match status" value="1"/>
</dbReference>
<evidence type="ECO:0000313" key="14">
    <source>
        <dbReference type="Proteomes" id="UP000663887"/>
    </source>
</evidence>
<proteinExistence type="inferred from homology"/>
<reference evidence="10" key="1">
    <citation type="submission" date="2021-02" db="EMBL/GenBank/DDBJ databases">
        <authorList>
            <person name="Nowell W R."/>
        </authorList>
    </citation>
    <scope>NUCLEOTIDE SEQUENCE</scope>
</reference>
<feature type="transmembrane region" description="Helical" evidence="6">
    <location>
        <begin position="48"/>
        <end position="69"/>
    </location>
</feature>
<feature type="transmembrane region" description="Helical" evidence="6">
    <location>
        <begin position="89"/>
        <end position="115"/>
    </location>
</feature>
<protein>
    <recommendedName>
        <fullName evidence="15">Interferon-induced transmembrane protein</fullName>
    </recommendedName>
</protein>
<keyword evidence="13" id="KW-1185">Reference proteome</keyword>
<dbReference type="Proteomes" id="UP000663842">
    <property type="component" value="Unassembled WGS sequence"/>
</dbReference>
<dbReference type="PANTHER" id="PTHR14948:SF44">
    <property type="entry name" value="PROLINE-RICH TRANSMEMBRANE PROTEIN 1-LIKE"/>
    <property type="match status" value="1"/>
</dbReference>
<evidence type="ECO:0000256" key="2">
    <source>
        <dbReference type="ARBA" id="ARBA00006843"/>
    </source>
</evidence>
<dbReference type="Proteomes" id="UP000663856">
    <property type="component" value="Unassembled WGS sequence"/>
</dbReference>
<dbReference type="Proteomes" id="UP000663866">
    <property type="component" value="Unassembled WGS sequence"/>
</dbReference>
<keyword evidence="4 6" id="KW-1133">Transmembrane helix</keyword>
<dbReference type="EMBL" id="CAJNOV010018864">
    <property type="protein sequence ID" value="CAF1625039.1"/>
    <property type="molecule type" value="Genomic_DNA"/>
</dbReference>
<dbReference type="Proteomes" id="UP000663855">
    <property type="component" value="Unassembled WGS sequence"/>
</dbReference>
<evidence type="ECO:0000313" key="7">
    <source>
        <dbReference type="EMBL" id="CAF1625039.1"/>
    </source>
</evidence>
<dbReference type="EMBL" id="CAJNOW010019601">
    <property type="protein sequence ID" value="CAF1673750.1"/>
    <property type="molecule type" value="Genomic_DNA"/>
</dbReference>
<evidence type="ECO:0000256" key="6">
    <source>
        <dbReference type="SAM" id="Phobius"/>
    </source>
</evidence>
<dbReference type="EMBL" id="CAJOBG010001903">
    <property type="protein sequence ID" value="CAF3967693.1"/>
    <property type="molecule type" value="Genomic_DNA"/>
</dbReference>
<evidence type="ECO:0000313" key="12">
    <source>
        <dbReference type="EMBL" id="CAF3967693.1"/>
    </source>
</evidence>
<dbReference type="EMBL" id="CAJNRF010006361">
    <property type="protein sequence ID" value="CAF2080353.1"/>
    <property type="molecule type" value="Genomic_DNA"/>
</dbReference>
<dbReference type="InterPro" id="IPR007593">
    <property type="entry name" value="CD225/Dispanin_fam"/>
</dbReference>
<evidence type="ECO:0000256" key="4">
    <source>
        <dbReference type="ARBA" id="ARBA00022989"/>
    </source>
</evidence>
<dbReference type="InterPro" id="IPR051423">
    <property type="entry name" value="CD225/Dispanin"/>
</dbReference>
<dbReference type="PANTHER" id="PTHR14948">
    <property type="entry name" value="NG5"/>
    <property type="match status" value="1"/>
</dbReference>
<name>A0A816TBF6_9BILA</name>
<evidence type="ECO:0000313" key="11">
    <source>
        <dbReference type="EMBL" id="CAF3743392.1"/>
    </source>
</evidence>
<dbReference type="OrthoDB" id="6083617at2759"/>
<evidence type="ECO:0000256" key="1">
    <source>
        <dbReference type="ARBA" id="ARBA00004370"/>
    </source>
</evidence>
<dbReference type="Proteomes" id="UP000663887">
    <property type="component" value="Unassembled WGS sequence"/>
</dbReference>
<keyword evidence="5 6" id="KW-0472">Membrane</keyword>
<dbReference type="AlphaFoldDB" id="A0A816TBF6"/>
<gene>
    <name evidence="7" type="ORF">CJN711_LOCUS38542</name>
    <name evidence="8" type="ORF">KQP761_LOCUS34853</name>
    <name evidence="12" type="ORF">OVN521_LOCUS13183</name>
    <name evidence="11" type="ORF">UXM345_LOCUS1568</name>
    <name evidence="9" type="ORF">WKI299_LOCUS16055</name>
    <name evidence="10" type="ORF">XDN619_LOCUS18241</name>
</gene>
<evidence type="ECO:0000313" key="8">
    <source>
        <dbReference type="EMBL" id="CAF1673750.1"/>
    </source>
</evidence>